<gene>
    <name evidence="1" type="ORF">TRFO_40558</name>
</gene>
<protein>
    <submittedName>
        <fullName evidence="1">Uncharacterized protein</fullName>
    </submittedName>
</protein>
<dbReference type="AlphaFoldDB" id="A0A1J4J0M7"/>
<dbReference type="VEuPathDB" id="TrichDB:TRFO_40558"/>
<evidence type="ECO:0000313" key="2">
    <source>
        <dbReference type="Proteomes" id="UP000179807"/>
    </source>
</evidence>
<evidence type="ECO:0000313" key="1">
    <source>
        <dbReference type="EMBL" id="OHS93128.1"/>
    </source>
</evidence>
<comment type="caution">
    <text evidence="1">The sequence shown here is derived from an EMBL/GenBank/DDBJ whole genome shotgun (WGS) entry which is preliminary data.</text>
</comment>
<sequence>MPKPLADVPGSSDPSSQSAYSSLTFDKLIIFDPSKHLNVFAFSSIAFLYCSQCSGKAPFGILICRIDNSKTSII</sequence>
<dbReference type="Proteomes" id="UP000179807">
    <property type="component" value="Unassembled WGS sequence"/>
</dbReference>
<dbReference type="EMBL" id="MLAK01001430">
    <property type="protein sequence ID" value="OHS93128.1"/>
    <property type="molecule type" value="Genomic_DNA"/>
</dbReference>
<dbReference type="RefSeq" id="XP_068346265.1">
    <property type="nucleotide sequence ID" value="XM_068513281.1"/>
</dbReference>
<name>A0A1J4J0M7_9EUKA</name>
<keyword evidence="2" id="KW-1185">Reference proteome</keyword>
<reference evidence="1" key="1">
    <citation type="submission" date="2016-10" db="EMBL/GenBank/DDBJ databases">
        <authorList>
            <person name="Benchimol M."/>
            <person name="Almeida L.G."/>
            <person name="Vasconcelos A.T."/>
            <person name="Perreira-Neves A."/>
            <person name="Rosa I.A."/>
            <person name="Tasca T."/>
            <person name="Bogo M.R."/>
            <person name="de Souza W."/>
        </authorList>
    </citation>
    <scope>NUCLEOTIDE SEQUENCE [LARGE SCALE GENOMIC DNA]</scope>
    <source>
        <strain evidence="1">K</strain>
    </source>
</reference>
<organism evidence="1 2">
    <name type="scientific">Tritrichomonas foetus</name>
    <dbReference type="NCBI Taxonomy" id="1144522"/>
    <lineage>
        <taxon>Eukaryota</taxon>
        <taxon>Metamonada</taxon>
        <taxon>Parabasalia</taxon>
        <taxon>Tritrichomonadida</taxon>
        <taxon>Tritrichomonadidae</taxon>
        <taxon>Tritrichomonas</taxon>
    </lineage>
</organism>
<accession>A0A1J4J0M7</accession>
<proteinExistence type="predicted"/>
<dbReference type="GeneID" id="94847985"/>